<dbReference type="OrthoDB" id="674604at2759"/>
<protein>
    <submittedName>
        <fullName evidence="6">Uncharacterized protein</fullName>
    </submittedName>
</protein>
<dbReference type="GO" id="GO:0043130">
    <property type="term" value="F:ubiquitin binding"/>
    <property type="evidence" value="ECO:0007669"/>
    <property type="project" value="TreeGrafter"/>
</dbReference>
<dbReference type="CDD" id="cd00200">
    <property type="entry name" value="WD40"/>
    <property type="match status" value="1"/>
</dbReference>
<feature type="chain" id="PRO_5032594901" evidence="5">
    <location>
        <begin position="23"/>
        <end position="683"/>
    </location>
</feature>
<evidence type="ECO:0000256" key="3">
    <source>
        <dbReference type="ARBA" id="ARBA00022737"/>
    </source>
</evidence>
<feature type="repeat" description="WD" evidence="4">
    <location>
        <begin position="610"/>
        <end position="650"/>
    </location>
</feature>
<dbReference type="PANTHER" id="PTHR19849:SF0">
    <property type="entry name" value="PHOSPHOLIPASE A-2-ACTIVATING PROTEIN"/>
    <property type="match status" value="1"/>
</dbReference>
<gene>
    <name evidence="6" type="ORF">OXX778_LOCUS11546</name>
</gene>
<evidence type="ECO:0000313" key="6">
    <source>
        <dbReference type="EMBL" id="CAF0903971.1"/>
    </source>
</evidence>
<dbReference type="InterPro" id="IPR015943">
    <property type="entry name" value="WD40/YVTN_repeat-like_dom_sf"/>
</dbReference>
<reference evidence="6" key="1">
    <citation type="submission" date="2021-02" db="EMBL/GenBank/DDBJ databases">
        <authorList>
            <person name="Nowell W R."/>
        </authorList>
    </citation>
    <scope>NUCLEOTIDE SEQUENCE</scope>
    <source>
        <strain evidence="6">Ploen Becks lab</strain>
    </source>
</reference>
<comment type="caution">
    <text evidence="6">The sequence shown here is derived from an EMBL/GenBank/DDBJ whole genome shotgun (WGS) entry which is preliminary data.</text>
</comment>
<dbReference type="AlphaFoldDB" id="A0A813ZTY8"/>
<evidence type="ECO:0000256" key="5">
    <source>
        <dbReference type="SAM" id="SignalP"/>
    </source>
</evidence>
<keyword evidence="7" id="KW-1185">Reference proteome</keyword>
<organism evidence="6 7">
    <name type="scientific">Brachionus calyciflorus</name>
    <dbReference type="NCBI Taxonomy" id="104777"/>
    <lineage>
        <taxon>Eukaryota</taxon>
        <taxon>Metazoa</taxon>
        <taxon>Spiralia</taxon>
        <taxon>Gnathifera</taxon>
        <taxon>Rotifera</taxon>
        <taxon>Eurotatoria</taxon>
        <taxon>Monogononta</taxon>
        <taxon>Pseudotrocha</taxon>
        <taxon>Ploima</taxon>
        <taxon>Brachionidae</taxon>
        <taxon>Brachionus</taxon>
    </lineage>
</organism>
<dbReference type="InterPro" id="IPR019775">
    <property type="entry name" value="WD40_repeat_CS"/>
</dbReference>
<keyword evidence="3" id="KW-0677">Repeat</keyword>
<dbReference type="PANTHER" id="PTHR19849">
    <property type="entry name" value="PHOSPHOLIPASE A-2-ACTIVATING PROTEIN"/>
    <property type="match status" value="1"/>
</dbReference>
<evidence type="ECO:0000256" key="2">
    <source>
        <dbReference type="ARBA" id="ARBA00022574"/>
    </source>
</evidence>
<proteinExistence type="predicted"/>
<keyword evidence="2 4" id="KW-0853">WD repeat</keyword>
<keyword evidence="5" id="KW-0732">Signal</keyword>
<sequence length="683" mass="79182">MHLALNILFLNLFLSVFEQANTLSSIKDVEFYTEVLYPTFRRHRSRLRNSAFAFGGSPINKIRGTRDVQKNLENVSSFQEECLHWMQTLFCNGIKTPNSNTSFDCKAQLSLNETSELKKENKFFLIGNVKRNSNETNKFKLNLYPIDDSISENITNSKDLNFQEKGAILLDLNCWPKFSKESPLIVLTCGYTVCLNHLDDLSDNFECFICKNHQISKKECFEMNRNKSVLKERDYANQVKELKEKCFKFKSVKQKPQYHIDNFFNDLMNQIETKKEKFKLDLLQQIDEYVNDLFNKINKFKEKFEKNLNQNLKMINLDQIEEVLKKNLALSNVLSQEKANFYDSKLKDLHKIKFKLDQLENLFVNSIKVEIKDKPVRLDLEYCLASLQFSSNLRPKSPDLSKISEKAHFESNATCLEILKSDEIVSGTKGGLIKIWDIEKGKCVKRIQAHKKTTNCIKLADNERIVTCSADGTIKIWNKETGDCLKCIESPKSCIEVIEIWKDKIISCDWSELIRIWDVQRGECEHILNNHESFVNCLKIFDANRLLSGSNDRTIILWDLENFNCLEVFKGHQSSVMCIEKLDELVFLSGSKSGEIKVWNVHTIECLMTLEAHNKAVRQIQVCENEDFISCSEDGTLKLWKLLSNKNVSAYKCENIEFSCLEFLNSGNLVTCDKFGILRIFSE</sequence>
<dbReference type="GO" id="GO:0005634">
    <property type="term" value="C:nucleus"/>
    <property type="evidence" value="ECO:0007669"/>
    <property type="project" value="TreeGrafter"/>
</dbReference>
<dbReference type="Pfam" id="PF00400">
    <property type="entry name" value="WD40"/>
    <property type="match status" value="4"/>
</dbReference>
<evidence type="ECO:0000313" key="7">
    <source>
        <dbReference type="Proteomes" id="UP000663879"/>
    </source>
</evidence>
<dbReference type="PROSITE" id="PS50082">
    <property type="entry name" value="WD_REPEATS_2"/>
    <property type="match status" value="5"/>
</dbReference>
<evidence type="ECO:0000256" key="4">
    <source>
        <dbReference type="PROSITE-ProRule" id="PRU00221"/>
    </source>
</evidence>
<feature type="repeat" description="WD" evidence="4">
    <location>
        <begin position="569"/>
        <end position="609"/>
    </location>
</feature>
<dbReference type="InterPro" id="IPR036322">
    <property type="entry name" value="WD40_repeat_dom_sf"/>
</dbReference>
<dbReference type="Proteomes" id="UP000663879">
    <property type="component" value="Unassembled WGS sequence"/>
</dbReference>
<dbReference type="GO" id="GO:0005737">
    <property type="term" value="C:cytoplasm"/>
    <property type="evidence" value="ECO:0007669"/>
    <property type="project" value="TreeGrafter"/>
</dbReference>
<dbReference type="Gene3D" id="2.130.10.10">
    <property type="entry name" value="YVTN repeat-like/Quinoprotein amine dehydrogenase"/>
    <property type="match status" value="2"/>
</dbReference>
<evidence type="ECO:0000256" key="1">
    <source>
        <dbReference type="ARBA" id="ARBA00022490"/>
    </source>
</evidence>
<dbReference type="SMART" id="SM00320">
    <property type="entry name" value="WD40"/>
    <property type="match status" value="7"/>
</dbReference>
<dbReference type="PRINTS" id="PR00320">
    <property type="entry name" value="GPROTEINBRPT"/>
</dbReference>
<feature type="signal peptide" evidence="5">
    <location>
        <begin position="1"/>
        <end position="22"/>
    </location>
</feature>
<dbReference type="InterPro" id="IPR001680">
    <property type="entry name" value="WD40_rpt"/>
</dbReference>
<feature type="repeat" description="WD" evidence="4">
    <location>
        <begin position="447"/>
        <end position="487"/>
    </location>
</feature>
<name>A0A813ZTY8_9BILA</name>
<dbReference type="InterPro" id="IPR020472">
    <property type="entry name" value="WD40_PAC1"/>
</dbReference>
<dbReference type="EMBL" id="CAJNOC010001967">
    <property type="protein sequence ID" value="CAF0903971.1"/>
    <property type="molecule type" value="Genomic_DNA"/>
</dbReference>
<feature type="repeat" description="WD" evidence="4">
    <location>
        <begin position="424"/>
        <end position="446"/>
    </location>
</feature>
<accession>A0A813ZTY8</accession>
<dbReference type="GO" id="GO:0043161">
    <property type="term" value="P:proteasome-mediated ubiquitin-dependent protein catabolic process"/>
    <property type="evidence" value="ECO:0007669"/>
    <property type="project" value="TreeGrafter"/>
</dbReference>
<dbReference type="GO" id="GO:0010992">
    <property type="term" value="P:ubiquitin recycling"/>
    <property type="evidence" value="ECO:0007669"/>
    <property type="project" value="TreeGrafter"/>
</dbReference>
<keyword evidence="1" id="KW-0963">Cytoplasm</keyword>
<dbReference type="PROSITE" id="PS00678">
    <property type="entry name" value="WD_REPEATS_1"/>
    <property type="match status" value="1"/>
</dbReference>
<feature type="repeat" description="WD" evidence="4">
    <location>
        <begin position="528"/>
        <end position="568"/>
    </location>
</feature>
<dbReference type="PROSITE" id="PS50294">
    <property type="entry name" value="WD_REPEATS_REGION"/>
    <property type="match status" value="2"/>
</dbReference>
<dbReference type="SUPFAM" id="SSF50978">
    <property type="entry name" value="WD40 repeat-like"/>
    <property type="match status" value="1"/>
</dbReference>